<keyword evidence="1" id="KW-0812">Transmembrane</keyword>
<proteinExistence type="evidence at transcript level"/>
<dbReference type="EMBL" id="GBBI01000168">
    <property type="protein sequence ID" value="JAC18544.1"/>
    <property type="molecule type" value="mRNA"/>
</dbReference>
<protein>
    <submittedName>
        <fullName evidence="2">Putative secreted peptide</fullName>
    </submittedName>
</protein>
<name>A0A023FCY4_TRIIF</name>
<feature type="non-terminal residue" evidence="2">
    <location>
        <position position="1"/>
    </location>
</feature>
<keyword evidence="1" id="KW-0472">Membrane</keyword>
<dbReference type="AlphaFoldDB" id="A0A023FCY4"/>
<feature type="non-terminal residue" evidence="2">
    <location>
        <position position="92"/>
    </location>
</feature>
<evidence type="ECO:0000313" key="2">
    <source>
        <dbReference type="EMBL" id="JAC18544.1"/>
    </source>
</evidence>
<sequence length="92" mass="11434">FFNFCLLNINVITGQYKKKLCFVFLSYHFHFKIVNFFFIYFYFALYFTRLNTINTEKRLPLAVLIFYFLSLSIFYIGFNQIYIDFLSFFFFF</sequence>
<feature type="transmembrane region" description="Helical" evidence="1">
    <location>
        <begin position="59"/>
        <end position="83"/>
    </location>
</feature>
<reference evidence="2" key="1">
    <citation type="journal article" date="2014" name="PLoS Negl. Trop. Dis.">
        <title>An updated insight into the Sialotranscriptome of Triatoma infestans: developmental stage and geographic variations.</title>
        <authorList>
            <person name="Schwarz A."/>
            <person name="Medrano-Mercado N."/>
            <person name="Schaub G.A."/>
            <person name="Struchiner C.J."/>
            <person name="Bargues M.D."/>
            <person name="Levy M.Z."/>
            <person name="Ribeiro J.M."/>
        </authorList>
    </citation>
    <scope>NUCLEOTIDE SEQUENCE</scope>
    <source>
        <strain evidence="2">Chile</strain>
        <tissue evidence="2">Salivary glands</tissue>
    </source>
</reference>
<keyword evidence="1" id="KW-1133">Transmembrane helix</keyword>
<feature type="transmembrane region" description="Helical" evidence="1">
    <location>
        <begin position="29"/>
        <end position="47"/>
    </location>
</feature>
<organism evidence="2">
    <name type="scientific">Triatoma infestans</name>
    <name type="common">Assassin bug</name>
    <dbReference type="NCBI Taxonomy" id="30076"/>
    <lineage>
        <taxon>Eukaryota</taxon>
        <taxon>Metazoa</taxon>
        <taxon>Ecdysozoa</taxon>
        <taxon>Arthropoda</taxon>
        <taxon>Hexapoda</taxon>
        <taxon>Insecta</taxon>
        <taxon>Pterygota</taxon>
        <taxon>Neoptera</taxon>
        <taxon>Paraneoptera</taxon>
        <taxon>Hemiptera</taxon>
        <taxon>Heteroptera</taxon>
        <taxon>Panheteroptera</taxon>
        <taxon>Cimicomorpha</taxon>
        <taxon>Reduviidae</taxon>
        <taxon>Triatominae</taxon>
        <taxon>Triatoma</taxon>
    </lineage>
</organism>
<accession>A0A023FCY4</accession>
<evidence type="ECO:0000256" key="1">
    <source>
        <dbReference type="SAM" id="Phobius"/>
    </source>
</evidence>